<feature type="domain" description="HTH cro/C1-type" evidence="3">
    <location>
        <begin position="21"/>
        <end position="77"/>
    </location>
</feature>
<reference evidence="5" key="1">
    <citation type="submission" date="2017-05" db="EMBL/GenBank/DDBJ databases">
        <title>Streptomyces olivochromogenes NBRC 3561 whole genome shotgun sequence.</title>
        <authorList>
            <person name="Dohra H."/>
            <person name="Kodani S."/>
        </authorList>
    </citation>
    <scope>NUCLEOTIDE SEQUENCE [LARGE SCALE GENOMIC DNA]</scope>
    <source>
        <strain evidence="5">NBRC 3561</strain>
    </source>
</reference>
<dbReference type="InterPro" id="IPR001680">
    <property type="entry name" value="WD40_rpt"/>
</dbReference>
<evidence type="ECO:0000313" key="4">
    <source>
        <dbReference type="EMBL" id="GAX48688.1"/>
    </source>
</evidence>
<evidence type="ECO:0000256" key="1">
    <source>
        <dbReference type="PROSITE-ProRule" id="PRU00221"/>
    </source>
</evidence>
<keyword evidence="5" id="KW-1185">Reference proteome</keyword>
<feature type="region of interest" description="Disordered" evidence="2">
    <location>
        <begin position="164"/>
        <end position="208"/>
    </location>
</feature>
<dbReference type="EMBL" id="BDQI01000001">
    <property type="protein sequence ID" value="GAX48688.1"/>
    <property type="molecule type" value="Genomic_DNA"/>
</dbReference>
<dbReference type="InterPro" id="IPR011047">
    <property type="entry name" value="Quinoprotein_ADH-like_sf"/>
</dbReference>
<name>A0A250V3B7_STROL</name>
<dbReference type="InterPro" id="IPR001387">
    <property type="entry name" value="Cro/C1-type_HTH"/>
</dbReference>
<sequence>MGRREKPLDPAQGAAARFAFELRGLRDEAGAPTYRAMARRAGYSGPTLSAAAAGEKLPTLPVLLAYVSACGGDPSVWERRWRAALADDAGTPAPDDAEGPYPGLARFEPADRDRFHGRDDLIAELLRLVGRSRVSAVVGASGSGKSSLLRAGLIPALRASAGASAAEPAAPVRTRAALPGQRRPPVSEFGTTTTEPAPSAVPSPLSAPHPPAPAAIRILTPGAHPARTHDALFVPHDAPGDTLLVVDQFEELFALCGDPGERALFIERLLTALDPDSGLRVIIGVRADFYGRCAEHGPLAEALRDSTLLVGPMTPQRLREAVVRPAAARRVVVERALTARIVADVADEPGGLPLMAHALREIWRRRSARTLSLTAYEAIGGVQGAVAHTAEEVYAHCTPVEAAAVRALLLRLVNPGDGAEDTRRPVHRDELGEADTTARVLEQLVASRLLTVDGDTVDLAHEALISAWPRLRGWVDEDRERLRLHRRLTEAAGTWQQLDRDAGALYRGVRLTAAREEFGSEQGELSPLERDFLSASVTAYESGVRAAARAARRLRSLTMSLAVLLCLAVVAGVAAWRQSGASARQRDEAEARRVAVFADTLRATDPRTAMRLALAAWRTADLPETREAVRTAAAQSDQAAFTQPAQIRALNAPYWLSADGRIYTTVVRDKVVQWDVSRQRQLREVALPGLSEGITDVSADARWIAYRGRDGATVRNLSHGESHRIAPGPWTDTDGAFGPSGRTFVVRRGGRGTGDERATVEVWDVRRERVLLRYPGGDPDGPLPVLSANDRFLAWCTHDGEQLRVWDVVERRRVVTDPPARTQRLLCRSDELTFTPDNRALAAGTTDGVVTWDFHADRGRPLLPMPGEGVSSVEFDPTGAYALSRGSAGLALWRTDSPAPADGGPRRPLITFPVETPAVTDIRLDPREGVLRYREGSRAGVVRTLSLHGLISTAWRKKARTDAAFDADGKSAEPAVRPAVRAVAADGTVHTAVSTRDGIRVTRQGAHPVSHVVGRRSEGPAAIDPAGRTVVTAEGVLIDVETGRRRRGFEGEDLLRTAVFSPDGRFLAAADTQGRLTLWDAGARHRIAVLAVADSTVERPALAFSADGSLLAASRDDGSVHVWETASPRLAGATLPTGDGPVLAIGFTPGAGELRIATAHLPLRSVKLAPDRAVADVCARAGGGATRAEWRRYLPDVPYRKTC</sequence>
<dbReference type="Pfam" id="PF00400">
    <property type="entry name" value="WD40"/>
    <property type="match status" value="2"/>
</dbReference>
<organism evidence="4 5">
    <name type="scientific">Streptomyces olivochromogenes</name>
    <dbReference type="NCBI Taxonomy" id="1963"/>
    <lineage>
        <taxon>Bacteria</taxon>
        <taxon>Bacillati</taxon>
        <taxon>Actinomycetota</taxon>
        <taxon>Actinomycetes</taxon>
        <taxon>Kitasatosporales</taxon>
        <taxon>Streptomycetaceae</taxon>
        <taxon>Streptomyces</taxon>
    </lineage>
</organism>
<dbReference type="SUPFAM" id="SSF52540">
    <property type="entry name" value="P-loop containing nucleoside triphosphate hydrolases"/>
    <property type="match status" value="1"/>
</dbReference>
<dbReference type="SUPFAM" id="SSF50998">
    <property type="entry name" value="Quinoprotein alcohol dehydrogenase-like"/>
    <property type="match status" value="1"/>
</dbReference>
<comment type="caution">
    <text evidence="4">The sequence shown here is derived from an EMBL/GenBank/DDBJ whole genome shotgun (WGS) entry which is preliminary data.</text>
</comment>
<dbReference type="Gene3D" id="2.130.10.10">
    <property type="entry name" value="YVTN repeat-like/Quinoprotein amine dehydrogenase"/>
    <property type="match status" value="3"/>
</dbReference>
<evidence type="ECO:0000313" key="5">
    <source>
        <dbReference type="Proteomes" id="UP000217446"/>
    </source>
</evidence>
<dbReference type="SMART" id="SM00320">
    <property type="entry name" value="WD40"/>
    <property type="match status" value="3"/>
</dbReference>
<dbReference type="RefSeq" id="WP_159064325.1">
    <property type="nucleotide sequence ID" value="NZ_BDQI01000001.1"/>
</dbReference>
<feature type="compositionally biased region" description="Pro residues" evidence="2">
    <location>
        <begin position="199"/>
        <end position="208"/>
    </location>
</feature>
<gene>
    <name evidence="4" type="ORF">SO3561_00168</name>
</gene>
<dbReference type="PANTHER" id="PTHR19879:SF9">
    <property type="entry name" value="TRANSCRIPTION INITIATION FACTOR TFIID SUBUNIT 5"/>
    <property type="match status" value="1"/>
</dbReference>
<dbReference type="AlphaFoldDB" id="A0A250V3B7"/>
<dbReference type="PANTHER" id="PTHR19879">
    <property type="entry name" value="TRANSCRIPTION INITIATION FACTOR TFIID"/>
    <property type="match status" value="1"/>
</dbReference>
<dbReference type="InterPro" id="IPR015943">
    <property type="entry name" value="WD40/YVTN_repeat-like_dom_sf"/>
</dbReference>
<dbReference type="SMART" id="SM00530">
    <property type="entry name" value="HTH_XRE"/>
    <property type="match status" value="1"/>
</dbReference>
<dbReference type="InterPro" id="IPR027417">
    <property type="entry name" value="P-loop_NTPase"/>
</dbReference>
<dbReference type="STRING" id="1963.AQJ27_05125"/>
<dbReference type="PROSITE" id="PS50082">
    <property type="entry name" value="WD_REPEATS_2"/>
    <property type="match status" value="1"/>
</dbReference>
<accession>A0A250V3B7</accession>
<feature type="repeat" description="WD" evidence="1">
    <location>
        <begin position="1101"/>
        <end position="1133"/>
    </location>
</feature>
<dbReference type="InterPro" id="IPR049052">
    <property type="entry name" value="nSTAND1"/>
</dbReference>
<evidence type="ECO:0000259" key="3">
    <source>
        <dbReference type="SMART" id="SM00530"/>
    </source>
</evidence>
<evidence type="ECO:0000256" key="2">
    <source>
        <dbReference type="SAM" id="MobiDB-lite"/>
    </source>
</evidence>
<proteinExistence type="predicted"/>
<dbReference type="Proteomes" id="UP000217446">
    <property type="component" value="Unassembled WGS sequence"/>
</dbReference>
<keyword evidence="1" id="KW-0853">WD repeat</keyword>
<protein>
    <recommendedName>
        <fullName evidence="3">HTH cro/C1-type domain-containing protein</fullName>
    </recommendedName>
</protein>
<dbReference type="Pfam" id="PF20703">
    <property type="entry name" value="nSTAND1"/>
    <property type="match status" value="1"/>
</dbReference>